<dbReference type="InterPro" id="IPR025669">
    <property type="entry name" value="AAA_dom"/>
</dbReference>
<comment type="caution">
    <text evidence="2">The sequence shown here is derived from an EMBL/GenBank/DDBJ whole genome shotgun (WGS) entry which is preliminary data.</text>
</comment>
<evidence type="ECO:0000259" key="1">
    <source>
        <dbReference type="Pfam" id="PF13614"/>
    </source>
</evidence>
<dbReference type="PANTHER" id="PTHR13696:SF99">
    <property type="entry name" value="COBYRINIC ACID AC-DIAMIDE SYNTHASE"/>
    <property type="match status" value="1"/>
</dbReference>
<dbReference type="AlphaFoldDB" id="A0A0G1MIB4"/>
<dbReference type="InterPro" id="IPR027417">
    <property type="entry name" value="P-loop_NTPase"/>
</dbReference>
<evidence type="ECO:0000313" key="3">
    <source>
        <dbReference type="Proteomes" id="UP000033999"/>
    </source>
</evidence>
<feature type="domain" description="AAA" evidence="1">
    <location>
        <begin position="7"/>
        <end position="196"/>
    </location>
</feature>
<sequence length="338" mass="37827">MKFPRSKKLIFVNNKGGVGKTTLAFNCAVSFVNQGYKTALIDLDPQCNLTRLAMGEDYYLKNLFSETEKTIYDVLRGVIEGGSDINLSVKFIPVKADQKFLLLKGDINLSVYEGLLSTAYGQAASGQPIGYFQTSAIDRFLREKALSEQIDIFIIDTSPSLGLLNQMILLGADYFVVPMLPDAFSVQGIENLGVVYEKWKIQWRNSAKALAGNTETKFVLQGDPLFIGYIVNSYNVYGKQPIADHRAWMEKIPERVRTYLSEKHCRNGLVQESWKNPLQIIQDYGRIPAKCQELGVAIFDLDPALVADHQSGTKENIEKSKEEFTNLAKAILKVLAAY</sequence>
<protein>
    <submittedName>
        <fullName evidence="2">Cobyrinic acid ac-diamide synthase</fullName>
    </submittedName>
</protein>
<reference evidence="2 3" key="1">
    <citation type="journal article" date="2015" name="Nature">
        <title>rRNA introns, odd ribosomes, and small enigmatic genomes across a large radiation of phyla.</title>
        <authorList>
            <person name="Brown C.T."/>
            <person name="Hug L.A."/>
            <person name="Thomas B.C."/>
            <person name="Sharon I."/>
            <person name="Castelle C.J."/>
            <person name="Singh A."/>
            <person name="Wilkins M.J."/>
            <person name="Williams K.H."/>
            <person name="Banfield J.F."/>
        </authorList>
    </citation>
    <scope>NUCLEOTIDE SEQUENCE [LARGE SCALE GENOMIC DNA]</scope>
</reference>
<dbReference type="SUPFAM" id="SSF52540">
    <property type="entry name" value="P-loop containing nucleoside triphosphate hydrolases"/>
    <property type="match status" value="1"/>
</dbReference>
<evidence type="ECO:0000313" key="2">
    <source>
        <dbReference type="EMBL" id="KKU07827.1"/>
    </source>
</evidence>
<dbReference type="PANTHER" id="PTHR13696">
    <property type="entry name" value="P-LOOP CONTAINING NUCLEOSIDE TRIPHOSPHATE HYDROLASE"/>
    <property type="match status" value="1"/>
</dbReference>
<dbReference type="CDD" id="cd02042">
    <property type="entry name" value="ParAB_family"/>
    <property type="match status" value="1"/>
</dbReference>
<dbReference type="Pfam" id="PF13614">
    <property type="entry name" value="AAA_31"/>
    <property type="match status" value="1"/>
</dbReference>
<dbReference type="Proteomes" id="UP000033999">
    <property type="component" value="Unassembled WGS sequence"/>
</dbReference>
<dbReference type="EMBL" id="LCKX01000005">
    <property type="protein sequence ID" value="KKU07827.1"/>
    <property type="molecule type" value="Genomic_DNA"/>
</dbReference>
<gene>
    <name evidence="2" type="ORF">UX10_C0005G0033</name>
</gene>
<name>A0A0G1MIB4_9BACT</name>
<accession>A0A0G1MIB4</accession>
<organism evidence="2 3">
    <name type="scientific">Candidatus Magasanikbacteria bacterium GW2011_GWA2_45_39</name>
    <dbReference type="NCBI Taxonomy" id="1619041"/>
    <lineage>
        <taxon>Bacteria</taxon>
        <taxon>Candidatus Magasanikiibacteriota</taxon>
    </lineage>
</organism>
<proteinExistence type="predicted"/>
<dbReference type="InterPro" id="IPR050678">
    <property type="entry name" value="DNA_Partitioning_ATPase"/>
</dbReference>
<dbReference type="Gene3D" id="3.40.50.300">
    <property type="entry name" value="P-loop containing nucleotide triphosphate hydrolases"/>
    <property type="match status" value="1"/>
</dbReference>